<dbReference type="InterPro" id="IPR010390">
    <property type="entry name" value="ABC-2_transporter-like"/>
</dbReference>
<dbReference type="Pfam" id="PF06182">
    <property type="entry name" value="ABC2_membrane_6"/>
    <property type="match status" value="1"/>
</dbReference>
<organism evidence="2 3">
    <name type="scientific">Candidatus Woesebacteria bacterium RIFCSPHIGHO2_12_FULL_41_24</name>
    <dbReference type="NCBI Taxonomy" id="1802510"/>
    <lineage>
        <taxon>Bacteria</taxon>
        <taxon>Candidatus Woeseibacteriota</taxon>
    </lineage>
</organism>
<evidence type="ECO:0000313" key="2">
    <source>
        <dbReference type="EMBL" id="OGM54560.1"/>
    </source>
</evidence>
<feature type="transmembrane region" description="Helical" evidence="1">
    <location>
        <begin position="176"/>
        <end position="194"/>
    </location>
</feature>
<proteinExistence type="predicted"/>
<dbReference type="Proteomes" id="UP000178603">
    <property type="component" value="Unassembled WGS sequence"/>
</dbReference>
<feature type="transmembrane region" description="Helical" evidence="1">
    <location>
        <begin position="113"/>
        <end position="131"/>
    </location>
</feature>
<evidence type="ECO:0008006" key="4">
    <source>
        <dbReference type="Google" id="ProtNLM"/>
    </source>
</evidence>
<feature type="transmembrane region" description="Helical" evidence="1">
    <location>
        <begin position="30"/>
        <end position="47"/>
    </location>
</feature>
<accession>A0A1F8ASG1</accession>
<gene>
    <name evidence="2" type="ORF">A3E44_06125</name>
</gene>
<evidence type="ECO:0000313" key="3">
    <source>
        <dbReference type="Proteomes" id="UP000178603"/>
    </source>
</evidence>
<dbReference type="EMBL" id="MGGW01000013">
    <property type="protein sequence ID" value="OGM54560.1"/>
    <property type="molecule type" value="Genomic_DNA"/>
</dbReference>
<keyword evidence="1" id="KW-1133">Transmembrane helix</keyword>
<dbReference type="PANTHER" id="PTHR36832">
    <property type="entry name" value="SLR1174 PROTEIN-RELATED"/>
    <property type="match status" value="1"/>
</dbReference>
<dbReference type="PANTHER" id="PTHR36832:SF1">
    <property type="entry name" value="SLR1174 PROTEIN"/>
    <property type="match status" value="1"/>
</dbReference>
<reference evidence="2 3" key="1">
    <citation type="journal article" date="2016" name="Nat. Commun.">
        <title>Thousands of microbial genomes shed light on interconnected biogeochemical processes in an aquifer system.</title>
        <authorList>
            <person name="Anantharaman K."/>
            <person name="Brown C.T."/>
            <person name="Hug L.A."/>
            <person name="Sharon I."/>
            <person name="Castelle C.J."/>
            <person name="Probst A.J."/>
            <person name="Thomas B.C."/>
            <person name="Singh A."/>
            <person name="Wilkins M.J."/>
            <person name="Karaoz U."/>
            <person name="Brodie E.L."/>
            <person name="Williams K.H."/>
            <person name="Hubbard S.S."/>
            <person name="Banfield J.F."/>
        </authorList>
    </citation>
    <scope>NUCLEOTIDE SEQUENCE [LARGE SCALE GENOMIC DNA]</scope>
</reference>
<sequence length="266" mass="30747">MDKYIAIFKISFAQEFVYKLNFLMWRLRNVMQVFLVFFLWDAIFSDPRSSVFGYNRSTILTYVFGLIIVRSVVLSARSVDVAGEVSRGDLSNYLIKPISYFKYWLTRDLSSKTLNLLFAVFEASVLMVILKPPFYLQTHFVQLLLFALAIFIAILLFFLLMFLFSLFPLWYPEQAWGASFLLFIFVDFLGGGIFPLDVLPANIQSVLYLTPFPYLMFSPLQIYLGKFATPLAVERVLLGSLWVAILVFVVGKVWKLGLKVYRSEGR</sequence>
<feature type="transmembrane region" description="Helical" evidence="1">
    <location>
        <begin position="59"/>
        <end position="79"/>
    </location>
</feature>
<feature type="transmembrane region" description="Helical" evidence="1">
    <location>
        <begin position="143"/>
        <end position="170"/>
    </location>
</feature>
<protein>
    <recommendedName>
        <fullName evidence="4">ABC-2 type transporter domain-containing protein</fullName>
    </recommendedName>
</protein>
<dbReference type="AlphaFoldDB" id="A0A1F8ASG1"/>
<evidence type="ECO:0000256" key="1">
    <source>
        <dbReference type="SAM" id="Phobius"/>
    </source>
</evidence>
<keyword evidence="1" id="KW-0812">Transmembrane</keyword>
<name>A0A1F8ASG1_9BACT</name>
<feature type="transmembrane region" description="Helical" evidence="1">
    <location>
        <begin position="236"/>
        <end position="254"/>
    </location>
</feature>
<keyword evidence="1" id="KW-0472">Membrane</keyword>
<comment type="caution">
    <text evidence="2">The sequence shown here is derived from an EMBL/GenBank/DDBJ whole genome shotgun (WGS) entry which is preliminary data.</text>
</comment>